<dbReference type="Proteomes" id="UP001228403">
    <property type="component" value="Unassembled WGS sequence"/>
</dbReference>
<keyword evidence="1" id="KW-0812">Transmembrane</keyword>
<feature type="transmembrane region" description="Helical" evidence="1">
    <location>
        <begin position="166"/>
        <end position="184"/>
    </location>
</feature>
<dbReference type="EMBL" id="JAUDCF010000028">
    <property type="protein sequence ID" value="MDM8146336.1"/>
    <property type="molecule type" value="Genomic_DNA"/>
</dbReference>
<keyword evidence="1" id="KW-1133">Transmembrane helix</keyword>
<name>A0ABT7U746_9BACE</name>
<accession>A0ABT7U746</accession>
<keyword evidence="3" id="KW-1185">Reference proteome</keyword>
<feature type="transmembrane region" description="Helical" evidence="1">
    <location>
        <begin position="21"/>
        <end position="45"/>
    </location>
</feature>
<feature type="transmembrane region" description="Helical" evidence="1">
    <location>
        <begin position="196"/>
        <end position="214"/>
    </location>
</feature>
<organism evidence="2 3">
    <name type="scientific">Bacteroides eggerthii</name>
    <dbReference type="NCBI Taxonomy" id="28111"/>
    <lineage>
        <taxon>Bacteria</taxon>
        <taxon>Pseudomonadati</taxon>
        <taxon>Bacteroidota</taxon>
        <taxon>Bacteroidia</taxon>
        <taxon>Bacteroidales</taxon>
        <taxon>Bacteroidaceae</taxon>
        <taxon>Bacteroides</taxon>
    </lineage>
</organism>
<reference evidence="2 3" key="1">
    <citation type="submission" date="2023-06" db="EMBL/GenBank/DDBJ databases">
        <authorList>
            <person name="Zeman M."/>
            <person name="Kubasova T."/>
            <person name="Jahodarova E."/>
            <person name="Nykrynova M."/>
            <person name="Rychlik I."/>
        </authorList>
    </citation>
    <scope>NUCLEOTIDE SEQUENCE [LARGE SCALE GENOMIC DNA]</scope>
    <source>
        <strain evidence="2 3">ET4</strain>
    </source>
</reference>
<evidence type="ECO:0008006" key="4">
    <source>
        <dbReference type="Google" id="ProtNLM"/>
    </source>
</evidence>
<evidence type="ECO:0000313" key="3">
    <source>
        <dbReference type="Proteomes" id="UP001228403"/>
    </source>
</evidence>
<evidence type="ECO:0000256" key="1">
    <source>
        <dbReference type="SAM" id="Phobius"/>
    </source>
</evidence>
<feature type="transmembrane region" description="Helical" evidence="1">
    <location>
        <begin position="114"/>
        <end position="133"/>
    </location>
</feature>
<keyword evidence="1" id="KW-0472">Membrane</keyword>
<evidence type="ECO:0000313" key="2">
    <source>
        <dbReference type="EMBL" id="MDM8146336.1"/>
    </source>
</evidence>
<gene>
    <name evidence="2" type="ORF">QUW02_10485</name>
</gene>
<feature type="transmembrane region" description="Helical" evidence="1">
    <location>
        <begin position="226"/>
        <end position="247"/>
    </location>
</feature>
<feature type="transmembrane region" description="Helical" evidence="1">
    <location>
        <begin position="65"/>
        <end position="83"/>
    </location>
</feature>
<protein>
    <recommendedName>
        <fullName evidence="4">ABC transporter permease</fullName>
    </recommendedName>
</protein>
<proteinExistence type="predicted"/>
<comment type="caution">
    <text evidence="2">The sequence shown here is derived from an EMBL/GenBank/DDBJ whole genome shotgun (WGS) entry which is preliminary data.</text>
</comment>
<feature type="transmembrane region" description="Helical" evidence="1">
    <location>
        <begin position="267"/>
        <end position="286"/>
    </location>
</feature>
<sequence>MNLNLFRIKSLMAKVWDEQKKHYLLVWLVYFGVMAVIFTWCSLMYVQDEISDGYYAVSSTQDEFWTGSSFIYPFYIMLLLLAVSSRGSDFMFGATDRQGLQADLSLPASTGEKFLVRWFFIVPFTYLLFYMAFLAADLVRLLVCSAVFPDLKIFHLLTGEALDGELLVLSLAGQSLFILGSTFWKKNGFVKTAACLIAYAILWVAVALALISQYENPETEVLYPSWIRNLLNWGVPLLVWIVCTALAYWRFQNMQLAYARVRRSTKVVIGLVAVAWVSSILCVFFLQKNNRVPNDNPNYVQNAVWYPLPDFKHLVLEDSLEIYCAEWVSEVNSKDSTGTGRIHRQLLSGVRLDLNLSVCPVSGESSMDGKKQGILITPELYPYLKTELRHDTLHLFFDYPAREKMRHEGKEYLKAMRLHANGIHICTDTLLSVQNRMHTVVELSGWKTDSLALEGTSFRLYDCRMEALSIQADSSWVTARCLNDEEENRELNSLILSNTVIGRLHEYQNEPAFWYREDNVSHVGQVLLHGTAQGAPVVAIKQSGINSDITDAFWKTEFGFSVTPFWKKK</sequence>
<reference evidence="3" key="2">
    <citation type="submission" date="2023-07" db="EMBL/GenBank/DDBJ databases">
        <title>Identification and characterization of horizontal gene transfer across gut microbiota members of farm animals based on homology search.</title>
        <authorList>
            <person name="Schwarzerova J."/>
            <person name="Nykrynova M."/>
            <person name="Jureckova K."/>
            <person name="Cejkova D."/>
            <person name="Rychlik I."/>
        </authorList>
    </citation>
    <scope>NUCLEOTIDE SEQUENCE [LARGE SCALE GENOMIC DNA]</scope>
    <source>
        <strain evidence="3">ET4</strain>
    </source>
</reference>